<evidence type="ECO:0000256" key="21">
    <source>
        <dbReference type="ARBA" id="ARBA00040454"/>
    </source>
</evidence>
<evidence type="ECO:0000259" key="25">
    <source>
        <dbReference type="PROSITE" id="PS50885"/>
    </source>
</evidence>
<dbReference type="InterPro" id="IPR003660">
    <property type="entry name" value="HAMP_dom"/>
</dbReference>
<evidence type="ECO:0000256" key="14">
    <source>
        <dbReference type="ARBA" id="ARBA00022842"/>
    </source>
</evidence>
<evidence type="ECO:0000256" key="4">
    <source>
        <dbReference type="ARBA" id="ARBA00004651"/>
    </source>
</evidence>
<dbReference type="InterPro" id="IPR003661">
    <property type="entry name" value="HisK_dim/P_dom"/>
</dbReference>
<keyword evidence="16 23" id="KW-1133">Transmembrane helix</keyword>
<keyword evidence="10" id="KW-0547">Nucleotide-binding</keyword>
<proteinExistence type="predicted"/>
<keyword evidence="13" id="KW-0067">ATP-binding</keyword>
<evidence type="ECO:0000256" key="19">
    <source>
        <dbReference type="ARBA" id="ARBA00023026"/>
    </source>
</evidence>
<evidence type="ECO:0000313" key="27">
    <source>
        <dbReference type="Proteomes" id="UP000317982"/>
    </source>
</evidence>
<keyword evidence="19" id="KW-0843">Virulence</keyword>
<feature type="transmembrane region" description="Helical" evidence="23">
    <location>
        <begin position="170"/>
        <end position="188"/>
    </location>
</feature>
<keyword evidence="20" id="KW-0464">Manganese</keyword>
<keyword evidence="14" id="KW-0460">Magnesium</keyword>
<keyword evidence="27" id="KW-1185">Reference proteome</keyword>
<dbReference type="GO" id="GO:0000155">
    <property type="term" value="F:phosphorelay sensor kinase activity"/>
    <property type="evidence" value="ECO:0007669"/>
    <property type="project" value="InterPro"/>
</dbReference>
<keyword evidence="17" id="KW-0902">Two-component regulatory system</keyword>
<keyword evidence="15" id="KW-0904">Protein phosphatase</keyword>
<dbReference type="InterPro" id="IPR036097">
    <property type="entry name" value="HisK_dim/P_sf"/>
</dbReference>
<protein>
    <recommendedName>
        <fullName evidence="21">Signal transduction histidine-protein kinase/phosphatase MprB</fullName>
        <ecNumber evidence="5">2.7.13.3</ecNumber>
    </recommendedName>
    <alternativeName>
        <fullName evidence="22">Mycobacterial persistence regulator B</fullName>
    </alternativeName>
</protein>
<feature type="transmembrane region" description="Helical" evidence="23">
    <location>
        <begin position="28"/>
        <end position="52"/>
    </location>
</feature>
<dbReference type="GO" id="GO:0004721">
    <property type="term" value="F:phosphoprotein phosphatase activity"/>
    <property type="evidence" value="ECO:0007669"/>
    <property type="project" value="UniProtKB-KW"/>
</dbReference>
<evidence type="ECO:0000259" key="24">
    <source>
        <dbReference type="PROSITE" id="PS50109"/>
    </source>
</evidence>
<organism evidence="26 27">
    <name type="scientific">Cryptosporangium phraense</name>
    <dbReference type="NCBI Taxonomy" id="2593070"/>
    <lineage>
        <taxon>Bacteria</taxon>
        <taxon>Bacillati</taxon>
        <taxon>Actinomycetota</taxon>
        <taxon>Actinomycetes</taxon>
        <taxon>Cryptosporangiales</taxon>
        <taxon>Cryptosporangiaceae</taxon>
        <taxon>Cryptosporangium</taxon>
    </lineage>
</organism>
<dbReference type="Proteomes" id="UP000317982">
    <property type="component" value="Unassembled WGS sequence"/>
</dbReference>
<evidence type="ECO:0000256" key="8">
    <source>
        <dbReference type="ARBA" id="ARBA00022679"/>
    </source>
</evidence>
<keyword evidence="18" id="KW-0346">Stress response</keyword>
<dbReference type="PRINTS" id="PR00344">
    <property type="entry name" value="BCTRLSENSOR"/>
</dbReference>
<dbReference type="EMBL" id="VIRS01000013">
    <property type="protein sequence ID" value="TQS43359.1"/>
    <property type="molecule type" value="Genomic_DNA"/>
</dbReference>
<evidence type="ECO:0000256" key="23">
    <source>
        <dbReference type="SAM" id="Phobius"/>
    </source>
</evidence>
<evidence type="ECO:0000256" key="20">
    <source>
        <dbReference type="ARBA" id="ARBA00023211"/>
    </source>
</evidence>
<comment type="cofactor">
    <cofactor evidence="3">
        <name>Mg(2+)</name>
        <dbReference type="ChEBI" id="CHEBI:18420"/>
    </cofactor>
</comment>
<evidence type="ECO:0000256" key="6">
    <source>
        <dbReference type="ARBA" id="ARBA00022475"/>
    </source>
</evidence>
<feature type="domain" description="HAMP" evidence="25">
    <location>
        <begin position="195"/>
        <end position="248"/>
    </location>
</feature>
<keyword evidence="6" id="KW-1003">Cell membrane</keyword>
<dbReference type="GO" id="GO:0005524">
    <property type="term" value="F:ATP binding"/>
    <property type="evidence" value="ECO:0007669"/>
    <property type="project" value="UniProtKB-KW"/>
</dbReference>
<dbReference type="CDD" id="cd00082">
    <property type="entry name" value="HisKA"/>
    <property type="match status" value="1"/>
</dbReference>
<dbReference type="Gene3D" id="3.30.565.10">
    <property type="entry name" value="Histidine kinase-like ATPase, C-terminal domain"/>
    <property type="match status" value="1"/>
</dbReference>
<evidence type="ECO:0000256" key="12">
    <source>
        <dbReference type="ARBA" id="ARBA00022801"/>
    </source>
</evidence>
<evidence type="ECO:0000256" key="5">
    <source>
        <dbReference type="ARBA" id="ARBA00012438"/>
    </source>
</evidence>
<dbReference type="Gene3D" id="1.10.287.130">
    <property type="match status" value="1"/>
</dbReference>
<dbReference type="SUPFAM" id="SSF47384">
    <property type="entry name" value="Homodimeric domain of signal transducing histidine kinase"/>
    <property type="match status" value="1"/>
</dbReference>
<evidence type="ECO:0000313" key="26">
    <source>
        <dbReference type="EMBL" id="TQS43359.1"/>
    </source>
</evidence>
<keyword evidence="11" id="KW-0418">Kinase</keyword>
<keyword evidence="12" id="KW-0378">Hydrolase</keyword>
<dbReference type="SUPFAM" id="SSF55874">
    <property type="entry name" value="ATPase domain of HSP90 chaperone/DNA topoisomerase II/histidine kinase"/>
    <property type="match status" value="1"/>
</dbReference>
<gene>
    <name evidence="26" type="ORF">FL583_19180</name>
</gene>
<evidence type="ECO:0000256" key="10">
    <source>
        <dbReference type="ARBA" id="ARBA00022741"/>
    </source>
</evidence>
<dbReference type="GO" id="GO:0005886">
    <property type="term" value="C:plasma membrane"/>
    <property type="evidence" value="ECO:0007669"/>
    <property type="project" value="UniProtKB-SubCell"/>
</dbReference>
<dbReference type="PROSITE" id="PS50109">
    <property type="entry name" value="HIS_KIN"/>
    <property type="match status" value="1"/>
</dbReference>
<evidence type="ECO:0000256" key="7">
    <source>
        <dbReference type="ARBA" id="ARBA00022553"/>
    </source>
</evidence>
<comment type="catalytic activity">
    <reaction evidence="1">
        <text>ATP + protein L-histidine = ADP + protein N-phospho-L-histidine.</text>
        <dbReference type="EC" id="2.7.13.3"/>
    </reaction>
</comment>
<keyword evidence="23" id="KW-0472">Membrane</keyword>
<evidence type="ECO:0000256" key="2">
    <source>
        <dbReference type="ARBA" id="ARBA00001936"/>
    </source>
</evidence>
<evidence type="ECO:0000256" key="17">
    <source>
        <dbReference type="ARBA" id="ARBA00023012"/>
    </source>
</evidence>
<evidence type="ECO:0000256" key="16">
    <source>
        <dbReference type="ARBA" id="ARBA00022989"/>
    </source>
</evidence>
<evidence type="ECO:0000256" key="22">
    <source>
        <dbReference type="ARBA" id="ARBA00041776"/>
    </source>
</evidence>
<evidence type="ECO:0000256" key="3">
    <source>
        <dbReference type="ARBA" id="ARBA00001946"/>
    </source>
</evidence>
<dbReference type="Pfam" id="PF00512">
    <property type="entry name" value="HisKA"/>
    <property type="match status" value="1"/>
</dbReference>
<dbReference type="OrthoDB" id="3849995at2"/>
<dbReference type="InterPro" id="IPR003594">
    <property type="entry name" value="HATPase_dom"/>
</dbReference>
<dbReference type="EC" id="2.7.13.3" evidence="5"/>
<dbReference type="PROSITE" id="PS50885">
    <property type="entry name" value="HAMP"/>
    <property type="match status" value="1"/>
</dbReference>
<evidence type="ECO:0000256" key="15">
    <source>
        <dbReference type="ARBA" id="ARBA00022912"/>
    </source>
</evidence>
<dbReference type="InterPro" id="IPR050980">
    <property type="entry name" value="2C_sensor_his_kinase"/>
</dbReference>
<comment type="caution">
    <text evidence="26">The sequence shown here is derived from an EMBL/GenBank/DDBJ whole genome shotgun (WGS) entry which is preliminary data.</text>
</comment>
<comment type="subcellular location">
    <subcellularLocation>
        <location evidence="4">Cell membrane</location>
        <topology evidence="4">Multi-pass membrane protein</topology>
    </subcellularLocation>
</comment>
<evidence type="ECO:0000256" key="13">
    <source>
        <dbReference type="ARBA" id="ARBA00022840"/>
    </source>
</evidence>
<keyword evidence="7" id="KW-0597">Phosphoprotein</keyword>
<dbReference type="AlphaFoldDB" id="A0A545APV5"/>
<dbReference type="InterPro" id="IPR004358">
    <property type="entry name" value="Sig_transdc_His_kin-like_C"/>
</dbReference>
<name>A0A545APV5_9ACTN</name>
<dbReference type="RefSeq" id="WP_142706057.1">
    <property type="nucleotide sequence ID" value="NZ_VIRS01000013.1"/>
</dbReference>
<dbReference type="PANTHER" id="PTHR44936:SF9">
    <property type="entry name" value="SENSOR PROTEIN CREC"/>
    <property type="match status" value="1"/>
</dbReference>
<dbReference type="InterPro" id="IPR036890">
    <property type="entry name" value="HATPase_C_sf"/>
</dbReference>
<evidence type="ECO:0000256" key="1">
    <source>
        <dbReference type="ARBA" id="ARBA00000085"/>
    </source>
</evidence>
<keyword evidence="8" id="KW-0808">Transferase</keyword>
<evidence type="ECO:0000256" key="11">
    <source>
        <dbReference type="ARBA" id="ARBA00022777"/>
    </source>
</evidence>
<feature type="domain" description="Histidine kinase" evidence="24">
    <location>
        <begin position="256"/>
        <end position="456"/>
    </location>
</feature>
<keyword evidence="9 23" id="KW-0812">Transmembrane</keyword>
<reference evidence="26 27" key="1">
    <citation type="submission" date="2019-07" db="EMBL/GenBank/DDBJ databases">
        <title>Cryptosporangium phraense sp. nov., isolated from plant litter.</title>
        <authorList>
            <person name="Suriyachadkun C."/>
        </authorList>
    </citation>
    <scope>NUCLEOTIDE SEQUENCE [LARGE SCALE GENOMIC DNA]</scope>
    <source>
        <strain evidence="26 27">A-T 5661</strain>
    </source>
</reference>
<dbReference type="SMART" id="SM00388">
    <property type="entry name" value="HisKA"/>
    <property type="match status" value="1"/>
</dbReference>
<dbReference type="InterPro" id="IPR005467">
    <property type="entry name" value="His_kinase_dom"/>
</dbReference>
<comment type="cofactor">
    <cofactor evidence="2">
        <name>Mn(2+)</name>
        <dbReference type="ChEBI" id="CHEBI:29035"/>
    </cofactor>
</comment>
<sequence length="456" mass="48130">MTRAADHRTMVTIAWLRRRLTPKSLRSGLSLAALAVTAVWVILLTAAFNLILANRLGSQADDTLRTRTGAVAALVQVDATGQVSLRAPADGSGIDRGVWVFAGDRVLHRPADEDELDDAAASLARTGGFASPDDDPLTRLYAQPVRIDGTQVATVVAAIDLDASLDARRVTLIGSAIVAGILLLLVYLTSRAMVARTLQPVEQMARQAAEWSATDLEHRFGDQRRPAELDRLATILDELLARQAAVVRSDQQLTAELSHELRTPLAAMSAELDLLRSRPRSPTELEAGHASLAAGISRLGGLIETLLTEARGRARSVPGRSTLGPVLHGLADTARGHDVRLVVRPEPDPALTAGVDADVLDRILSPLIDNARRFARSTVTLTAERTATSVTVTVSDDGPGVPPELADRVFEPGFSEGGHGGAGLGLPLARRLARGANGDVVLDPGGAAFVVLLPPG</sequence>
<dbReference type="Pfam" id="PF02518">
    <property type="entry name" value="HATPase_c"/>
    <property type="match status" value="1"/>
</dbReference>
<dbReference type="InParanoid" id="A0A545APV5"/>
<evidence type="ECO:0000256" key="9">
    <source>
        <dbReference type="ARBA" id="ARBA00022692"/>
    </source>
</evidence>
<evidence type="ECO:0000256" key="18">
    <source>
        <dbReference type="ARBA" id="ARBA00023016"/>
    </source>
</evidence>
<accession>A0A545APV5</accession>
<dbReference type="SMART" id="SM00387">
    <property type="entry name" value="HATPase_c"/>
    <property type="match status" value="1"/>
</dbReference>
<dbReference type="PANTHER" id="PTHR44936">
    <property type="entry name" value="SENSOR PROTEIN CREC"/>
    <property type="match status" value="1"/>
</dbReference>